<dbReference type="EMBL" id="KV907500">
    <property type="protein sequence ID" value="OOF95582.1"/>
    <property type="molecule type" value="Genomic_DNA"/>
</dbReference>
<dbReference type="InterPro" id="IPR029058">
    <property type="entry name" value="AB_hydrolase_fold"/>
</dbReference>
<dbReference type="OrthoDB" id="408373at2759"/>
<dbReference type="OMA" id="WHTPTHY"/>
<proteinExistence type="predicted"/>
<dbReference type="SUPFAM" id="SSF53474">
    <property type="entry name" value="alpha/beta-Hydrolases"/>
    <property type="match status" value="1"/>
</dbReference>
<organism evidence="2 3">
    <name type="scientific">Aspergillus carbonarius (strain ITEM 5010)</name>
    <dbReference type="NCBI Taxonomy" id="602072"/>
    <lineage>
        <taxon>Eukaryota</taxon>
        <taxon>Fungi</taxon>
        <taxon>Dikarya</taxon>
        <taxon>Ascomycota</taxon>
        <taxon>Pezizomycotina</taxon>
        <taxon>Eurotiomycetes</taxon>
        <taxon>Eurotiomycetidae</taxon>
        <taxon>Eurotiales</taxon>
        <taxon>Aspergillaceae</taxon>
        <taxon>Aspergillus</taxon>
        <taxon>Aspergillus subgen. Circumdati</taxon>
    </lineage>
</organism>
<dbReference type="VEuPathDB" id="FungiDB:ASPCADRAFT_208117"/>
<feature type="domain" description="AB hydrolase-1" evidence="1">
    <location>
        <begin position="10"/>
        <end position="254"/>
    </location>
</feature>
<dbReference type="PANTHER" id="PTHR37017:SF11">
    <property type="entry name" value="ESTERASE_LIPASE_THIOESTERASE DOMAIN-CONTAINING PROTEIN"/>
    <property type="match status" value="1"/>
</dbReference>
<dbReference type="AlphaFoldDB" id="A0A1R3RM72"/>
<dbReference type="InterPro" id="IPR052897">
    <property type="entry name" value="Sec-Metab_Biosynth_Hydrolase"/>
</dbReference>
<keyword evidence="3" id="KW-1185">Reference proteome</keyword>
<dbReference type="InterPro" id="IPR000073">
    <property type="entry name" value="AB_hydrolase_1"/>
</dbReference>
<dbReference type="Proteomes" id="UP000188318">
    <property type="component" value="Unassembled WGS sequence"/>
</dbReference>
<protein>
    <recommendedName>
        <fullName evidence="1">AB hydrolase-1 domain-containing protein</fullName>
    </recommendedName>
</protein>
<evidence type="ECO:0000313" key="3">
    <source>
        <dbReference type="Proteomes" id="UP000188318"/>
    </source>
</evidence>
<dbReference type="STRING" id="602072.A0A1R3RM72"/>
<accession>A0A1R3RM72</accession>
<gene>
    <name evidence="2" type="ORF">ASPCADRAFT_208117</name>
</gene>
<sequence>MSSASPLPTIVLVHGAWHTPAVYQPFISALEAEGFVVHAPLLPSCAQSVSPSQDRPASLPEDAACVRNLISTLVNQGDRILMVLHSYGGAVGTDAVTRDLTFADRQSRGLVGGVIHLTYLCAYMLQPGGSVVKTIQEGGIENPWDVIVDLGPDGFMFPKDPIWQFYNSVEKAEAEEAASHLVRFPFVACDTDSTGDAWRYVPVTYVLTEKDRAVFKDWQVTMVGKVRAQGVDVRTVEFDSCHSPFLSRRRELVRVVLEAAGDERNPR</sequence>
<evidence type="ECO:0000259" key="1">
    <source>
        <dbReference type="Pfam" id="PF12697"/>
    </source>
</evidence>
<name>A0A1R3RM72_ASPC5</name>
<reference evidence="3" key="1">
    <citation type="journal article" date="2017" name="Genome Biol.">
        <title>Comparative genomics reveals high biological diversity and specific adaptations in the industrially and medically important fungal genus Aspergillus.</title>
        <authorList>
            <person name="de Vries R.P."/>
            <person name="Riley R."/>
            <person name="Wiebenga A."/>
            <person name="Aguilar-Osorio G."/>
            <person name="Amillis S."/>
            <person name="Uchima C.A."/>
            <person name="Anderluh G."/>
            <person name="Asadollahi M."/>
            <person name="Askin M."/>
            <person name="Barry K."/>
            <person name="Battaglia E."/>
            <person name="Bayram O."/>
            <person name="Benocci T."/>
            <person name="Braus-Stromeyer S.A."/>
            <person name="Caldana C."/>
            <person name="Canovas D."/>
            <person name="Cerqueira G.C."/>
            <person name="Chen F."/>
            <person name="Chen W."/>
            <person name="Choi C."/>
            <person name="Clum A."/>
            <person name="Dos Santos R.A."/>
            <person name="Damasio A.R."/>
            <person name="Diallinas G."/>
            <person name="Emri T."/>
            <person name="Fekete E."/>
            <person name="Flipphi M."/>
            <person name="Freyberg S."/>
            <person name="Gallo A."/>
            <person name="Gournas C."/>
            <person name="Habgood R."/>
            <person name="Hainaut M."/>
            <person name="Harispe M.L."/>
            <person name="Henrissat B."/>
            <person name="Hilden K.S."/>
            <person name="Hope R."/>
            <person name="Hossain A."/>
            <person name="Karabika E."/>
            <person name="Karaffa L."/>
            <person name="Karanyi Z."/>
            <person name="Krasevec N."/>
            <person name="Kuo A."/>
            <person name="Kusch H."/>
            <person name="LaButti K."/>
            <person name="Lagendijk E.L."/>
            <person name="Lapidus A."/>
            <person name="Levasseur A."/>
            <person name="Lindquist E."/>
            <person name="Lipzen A."/>
            <person name="Logrieco A.F."/>
            <person name="MacCabe A."/>
            <person name="Maekelae M.R."/>
            <person name="Malavazi I."/>
            <person name="Melin P."/>
            <person name="Meyer V."/>
            <person name="Mielnichuk N."/>
            <person name="Miskei M."/>
            <person name="Molnar A.P."/>
            <person name="Mule G."/>
            <person name="Ngan C.Y."/>
            <person name="Orejas M."/>
            <person name="Orosz E."/>
            <person name="Ouedraogo J.P."/>
            <person name="Overkamp K.M."/>
            <person name="Park H.-S."/>
            <person name="Perrone G."/>
            <person name="Piumi F."/>
            <person name="Punt P.J."/>
            <person name="Ram A.F."/>
            <person name="Ramon A."/>
            <person name="Rauscher S."/>
            <person name="Record E."/>
            <person name="Riano-Pachon D.M."/>
            <person name="Robert V."/>
            <person name="Roehrig J."/>
            <person name="Ruller R."/>
            <person name="Salamov A."/>
            <person name="Salih N.S."/>
            <person name="Samson R.A."/>
            <person name="Sandor E."/>
            <person name="Sanguinetti M."/>
            <person name="Schuetze T."/>
            <person name="Sepcic K."/>
            <person name="Shelest E."/>
            <person name="Sherlock G."/>
            <person name="Sophianopoulou V."/>
            <person name="Squina F.M."/>
            <person name="Sun H."/>
            <person name="Susca A."/>
            <person name="Todd R.B."/>
            <person name="Tsang A."/>
            <person name="Unkles S.E."/>
            <person name="van de Wiele N."/>
            <person name="van Rossen-Uffink D."/>
            <person name="Oliveira J.V."/>
            <person name="Vesth T.C."/>
            <person name="Visser J."/>
            <person name="Yu J.-H."/>
            <person name="Zhou M."/>
            <person name="Andersen M.R."/>
            <person name="Archer D.B."/>
            <person name="Baker S.E."/>
            <person name="Benoit I."/>
            <person name="Brakhage A.A."/>
            <person name="Braus G.H."/>
            <person name="Fischer R."/>
            <person name="Frisvad J.C."/>
            <person name="Goldman G.H."/>
            <person name="Houbraken J."/>
            <person name="Oakley B."/>
            <person name="Pocsi I."/>
            <person name="Scazzocchio C."/>
            <person name="Seiboth B."/>
            <person name="vanKuyk P.A."/>
            <person name="Wortman J."/>
            <person name="Dyer P.S."/>
            <person name="Grigoriev I.V."/>
        </authorList>
    </citation>
    <scope>NUCLEOTIDE SEQUENCE [LARGE SCALE GENOMIC DNA]</scope>
    <source>
        <strain evidence="3">ITEM 5010</strain>
    </source>
</reference>
<dbReference type="PANTHER" id="PTHR37017">
    <property type="entry name" value="AB HYDROLASE-1 DOMAIN-CONTAINING PROTEIN-RELATED"/>
    <property type="match status" value="1"/>
</dbReference>
<dbReference type="Pfam" id="PF12697">
    <property type="entry name" value="Abhydrolase_6"/>
    <property type="match status" value="1"/>
</dbReference>
<evidence type="ECO:0000313" key="2">
    <source>
        <dbReference type="EMBL" id="OOF95582.1"/>
    </source>
</evidence>
<dbReference type="Gene3D" id="3.40.50.1820">
    <property type="entry name" value="alpha/beta hydrolase"/>
    <property type="match status" value="1"/>
</dbReference>